<proteinExistence type="predicted"/>
<comment type="caution">
    <text evidence="2">The sequence shown here is derived from an EMBL/GenBank/DDBJ whole genome shotgun (WGS) entry which is preliminary data.</text>
</comment>
<reference evidence="2 3" key="1">
    <citation type="journal article" date="2021" name="Nat. Plants">
        <title>The Taxus genome provides insights into paclitaxel biosynthesis.</title>
        <authorList>
            <person name="Xiong X."/>
            <person name="Gou J."/>
            <person name="Liao Q."/>
            <person name="Li Y."/>
            <person name="Zhou Q."/>
            <person name="Bi G."/>
            <person name="Li C."/>
            <person name="Du R."/>
            <person name="Wang X."/>
            <person name="Sun T."/>
            <person name="Guo L."/>
            <person name="Liang H."/>
            <person name="Lu P."/>
            <person name="Wu Y."/>
            <person name="Zhang Z."/>
            <person name="Ro D.K."/>
            <person name="Shang Y."/>
            <person name="Huang S."/>
            <person name="Yan J."/>
        </authorList>
    </citation>
    <scope>NUCLEOTIDE SEQUENCE [LARGE SCALE GENOMIC DNA]</scope>
    <source>
        <strain evidence="2">Ta-2019</strain>
    </source>
</reference>
<name>A0AA38CU44_TAXCH</name>
<accession>A0AA38CU44</accession>
<feature type="compositionally biased region" description="Polar residues" evidence="1">
    <location>
        <begin position="349"/>
        <end position="383"/>
    </location>
</feature>
<keyword evidence="3" id="KW-1185">Reference proteome</keyword>
<organism evidence="2 3">
    <name type="scientific">Taxus chinensis</name>
    <name type="common">Chinese yew</name>
    <name type="synonym">Taxus wallichiana var. chinensis</name>
    <dbReference type="NCBI Taxonomy" id="29808"/>
    <lineage>
        <taxon>Eukaryota</taxon>
        <taxon>Viridiplantae</taxon>
        <taxon>Streptophyta</taxon>
        <taxon>Embryophyta</taxon>
        <taxon>Tracheophyta</taxon>
        <taxon>Spermatophyta</taxon>
        <taxon>Pinopsida</taxon>
        <taxon>Pinidae</taxon>
        <taxon>Conifers II</taxon>
        <taxon>Cupressales</taxon>
        <taxon>Taxaceae</taxon>
        <taxon>Taxus</taxon>
    </lineage>
</organism>
<dbReference type="AlphaFoldDB" id="A0AA38CU44"/>
<feature type="region of interest" description="Disordered" evidence="1">
    <location>
        <begin position="349"/>
        <end position="404"/>
    </location>
</feature>
<dbReference type="Proteomes" id="UP000824469">
    <property type="component" value="Unassembled WGS sequence"/>
</dbReference>
<evidence type="ECO:0000313" key="3">
    <source>
        <dbReference type="Proteomes" id="UP000824469"/>
    </source>
</evidence>
<protein>
    <submittedName>
        <fullName evidence="2">Uncharacterized protein</fullName>
    </submittedName>
</protein>
<evidence type="ECO:0000256" key="1">
    <source>
        <dbReference type="SAM" id="MobiDB-lite"/>
    </source>
</evidence>
<gene>
    <name evidence="2" type="ORF">KI387_008716</name>
</gene>
<dbReference type="EMBL" id="JAHRHJ020000008">
    <property type="protein sequence ID" value="KAH9304312.1"/>
    <property type="molecule type" value="Genomic_DNA"/>
</dbReference>
<evidence type="ECO:0000313" key="2">
    <source>
        <dbReference type="EMBL" id="KAH9304312.1"/>
    </source>
</evidence>
<sequence>MISPPNVSECDGSVDFGVSNILLDFTNGGGINSAFIKKRPLALKLSKGAIHNFTDLPMLGAIHPHNSTKYERESINEDTVDSHALSGLFKSLLRSPLHTHFFFLKKMGGQLKRIEPASCSSIKEDEEVWNILVDNGISTFLERMTGYSALVSYTAMATWARGRVQIGKTTFTISTNGIADATGLPAAGDIYTKRLLQAKIQDFITPEERLVKNLSGYTRESLPPPWDRLAEVIMRYFTIDSRYRLIFGPHLFILSHLRWGKRINLVAFLFQSLEHSIQLARDGDGAILHQGLLYLLFTTAASHSELVRFPPKSEDVDLSNKALSPVSSPNESLAEDLLGLAKLYPNSPGSEQTKTNLQVDNTSTQNVGEDSNSTDSATHANSPKSPPFMDENPAEPTVADSSRDEHRIEIVSSILDKLQHAFTTLKAWEDFTDSTRKAIVRDCADLITLAEKLTEDSGSPSAKHVVAELKKLI</sequence>